<sequence>MKAFYTKKALEQTIIDTPMEYEFNDGPNKKLLIYSGNVSISSPHPDDIKMDFDEENNTVTMEIVKQKIEGNFKLAYQNLILKQKFDSKVSGKINKVIITLGVTTHKVLYTNAPSFYIKDISLDLNKKDWTVDLPKKWNMIFVKPFRPLLNKFAMKNLSKLIKERIEESIVQQFNEEFSRVSGRFDINDGVLVDVDVLDNIQLKNDNLIFPYDVTYYLSKESDTTDQQTEECQSDCGEEEDSEPETEGESKETYENIFELYLTEHCFEENKYVKFCFSPSEVEQHIEDYENTFTKIQDYCLDTLPSIYSGATIAYEEEEEEE</sequence>
<feature type="region of interest" description="Disordered" evidence="1">
    <location>
        <begin position="221"/>
        <end position="252"/>
    </location>
</feature>
<gene>
    <name evidence="2" type="ORF">ECRA1380_LOCUS3547</name>
</gene>
<proteinExistence type="predicted"/>
<organism evidence="2">
    <name type="scientific">Euplotes crassus</name>
    <dbReference type="NCBI Taxonomy" id="5936"/>
    <lineage>
        <taxon>Eukaryota</taxon>
        <taxon>Sar</taxon>
        <taxon>Alveolata</taxon>
        <taxon>Ciliophora</taxon>
        <taxon>Intramacronucleata</taxon>
        <taxon>Spirotrichea</taxon>
        <taxon>Hypotrichia</taxon>
        <taxon>Euplotida</taxon>
        <taxon>Euplotidae</taxon>
        <taxon>Moneuplotes</taxon>
    </lineage>
</organism>
<dbReference type="EMBL" id="HBIK01007542">
    <property type="protein sequence ID" value="CAE0378588.1"/>
    <property type="molecule type" value="Transcribed_RNA"/>
</dbReference>
<feature type="compositionally biased region" description="Acidic residues" evidence="1">
    <location>
        <begin position="227"/>
        <end position="246"/>
    </location>
</feature>
<dbReference type="Gene3D" id="3.15.20.10">
    <property type="entry name" value="Bactericidal permeability-increasing protein, domain 2"/>
    <property type="match status" value="1"/>
</dbReference>
<reference evidence="2" key="1">
    <citation type="submission" date="2021-01" db="EMBL/GenBank/DDBJ databases">
        <authorList>
            <person name="Corre E."/>
            <person name="Pelletier E."/>
            <person name="Niang G."/>
            <person name="Scheremetjew M."/>
            <person name="Finn R."/>
            <person name="Kale V."/>
            <person name="Holt S."/>
            <person name="Cochrane G."/>
            <person name="Meng A."/>
            <person name="Brown T."/>
            <person name="Cohen L."/>
        </authorList>
    </citation>
    <scope>NUCLEOTIDE SEQUENCE</scope>
    <source>
        <strain evidence="2">CT5</strain>
    </source>
</reference>
<protein>
    <submittedName>
        <fullName evidence="2">Uncharacterized protein</fullName>
    </submittedName>
</protein>
<evidence type="ECO:0000256" key="1">
    <source>
        <dbReference type="SAM" id="MobiDB-lite"/>
    </source>
</evidence>
<dbReference type="AlphaFoldDB" id="A0A7S3NTW4"/>
<dbReference type="Gene3D" id="3.15.10.10">
    <property type="entry name" value="Bactericidal permeability-increasing protein, domain 1"/>
    <property type="match status" value="1"/>
</dbReference>
<name>A0A7S3NTW4_EUPCR</name>
<evidence type="ECO:0000313" key="2">
    <source>
        <dbReference type="EMBL" id="CAE0378588.1"/>
    </source>
</evidence>
<accession>A0A7S3NTW4</accession>